<dbReference type="STRING" id="1314777.A0A164Z5E5"/>
<proteinExistence type="predicted"/>
<feature type="region of interest" description="Disordered" evidence="1">
    <location>
        <begin position="87"/>
        <end position="165"/>
    </location>
</feature>
<feature type="compositionally biased region" description="Basic and acidic residues" evidence="1">
    <location>
        <begin position="224"/>
        <end position="233"/>
    </location>
</feature>
<feature type="compositionally biased region" description="Basic and acidic residues" evidence="1">
    <location>
        <begin position="532"/>
        <end position="546"/>
    </location>
</feature>
<evidence type="ECO:0000313" key="4">
    <source>
        <dbReference type="Proteomes" id="UP000076722"/>
    </source>
</evidence>
<feature type="compositionally biased region" description="Low complexity" evidence="1">
    <location>
        <begin position="499"/>
        <end position="509"/>
    </location>
</feature>
<feature type="compositionally biased region" description="Polar residues" evidence="1">
    <location>
        <begin position="377"/>
        <end position="403"/>
    </location>
</feature>
<dbReference type="AlphaFoldDB" id="A0A164Z5E5"/>
<feature type="transmembrane region" description="Helical" evidence="2">
    <location>
        <begin position="55"/>
        <end position="77"/>
    </location>
</feature>
<feature type="region of interest" description="Disordered" evidence="1">
    <location>
        <begin position="499"/>
        <end position="586"/>
    </location>
</feature>
<evidence type="ECO:0000256" key="2">
    <source>
        <dbReference type="SAM" id="Phobius"/>
    </source>
</evidence>
<dbReference type="EMBL" id="KV419396">
    <property type="protein sequence ID" value="KZS97567.1"/>
    <property type="molecule type" value="Genomic_DNA"/>
</dbReference>
<evidence type="ECO:0000256" key="1">
    <source>
        <dbReference type="SAM" id="MobiDB-lite"/>
    </source>
</evidence>
<feature type="compositionally biased region" description="Polar residues" evidence="1">
    <location>
        <begin position="550"/>
        <end position="562"/>
    </location>
</feature>
<dbReference type="OrthoDB" id="2402916at2759"/>
<feature type="compositionally biased region" description="Polar residues" evidence="1">
    <location>
        <begin position="117"/>
        <end position="141"/>
    </location>
</feature>
<dbReference type="Proteomes" id="UP000076722">
    <property type="component" value="Unassembled WGS sequence"/>
</dbReference>
<keyword evidence="2" id="KW-0472">Membrane</keyword>
<keyword evidence="2" id="KW-0812">Transmembrane</keyword>
<organism evidence="3 4">
    <name type="scientific">Sistotremastrum niveocremeum HHB9708</name>
    <dbReference type="NCBI Taxonomy" id="1314777"/>
    <lineage>
        <taxon>Eukaryota</taxon>
        <taxon>Fungi</taxon>
        <taxon>Dikarya</taxon>
        <taxon>Basidiomycota</taxon>
        <taxon>Agaricomycotina</taxon>
        <taxon>Agaricomycetes</taxon>
        <taxon>Sistotremastrales</taxon>
        <taxon>Sistotremastraceae</taxon>
        <taxon>Sertulicium</taxon>
        <taxon>Sertulicium niveocremeum</taxon>
    </lineage>
</organism>
<keyword evidence="2" id="KW-1133">Transmembrane helix</keyword>
<evidence type="ECO:0000313" key="3">
    <source>
        <dbReference type="EMBL" id="KZS97567.1"/>
    </source>
</evidence>
<name>A0A164Z5E5_9AGAM</name>
<sequence>MLLDARGCVTCENPAPCNCSPSQTCVQTSQNCQVCAINTCVAKSASSSHGISNGALAGGIVGAIIFLGLVSAFLWYLHVRSRRRHAAEAQPEVKPDIPAPAETVLSRPDPIEKPRPQSGTVRMYSSNSHTTINLDPESSLSDEPAAANPSRTLASSGVEPHNPFMDQQSIQTTNTQSTNVIPIALVPSGTLTSPASPGHSSHSHSHSPLPSPPPRPVRSPDLNLRMDDRRSPVGDRGILNLEHVNVSEDSFKLQPPRLRGAASTRSNMTGMSANSSVSYMTNASDLLNGEAPMIMTPERGAFRQVLGTTKPQFVEVPASSSADGFSPLPSSHLSPMPSSRFSRVALNRSPLAQSAFTPTDIEMDVQAERSPFDDSHQMANGSRRGSQATSTPDDISLRSTTTYGGRAGDWASPHSDNRSRDSIGTISASIGNARRVNVGAGSNATRTASGLLTPTSVESAGPAPKLHKRGMSYASEASSRADSILEAFPFVPPSPISSIPPRSPLSLQSFRSGNSGTPTAARFKTSPPSSFRSEEQQPRQLTDRRAQAVSGFSQASTMSSGLEQFPFQLDINSARESQPPLPQRDTRASLDTLALSRDLSAFPLALNGEGEVRDSFSTQR</sequence>
<keyword evidence="4" id="KW-1185">Reference proteome</keyword>
<protein>
    <recommendedName>
        <fullName evidence="5">Membrane anchor Opy2 N-terminal domain-containing protein</fullName>
    </recommendedName>
</protein>
<accession>A0A164Z5E5</accession>
<feature type="region of interest" description="Disordered" evidence="1">
    <location>
        <begin position="370"/>
        <end position="423"/>
    </location>
</feature>
<feature type="region of interest" description="Disordered" evidence="1">
    <location>
        <begin position="317"/>
        <end position="337"/>
    </location>
</feature>
<reference evidence="3 4" key="1">
    <citation type="journal article" date="2016" name="Mol. Biol. Evol.">
        <title>Comparative Genomics of Early-Diverging Mushroom-Forming Fungi Provides Insights into the Origins of Lignocellulose Decay Capabilities.</title>
        <authorList>
            <person name="Nagy L.G."/>
            <person name="Riley R."/>
            <person name="Tritt A."/>
            <person name="Adam C."/>
            <person name="Daum C."/>
            <person name="Floudas D."/>
            <person name="Sun H."/>
            <person name="Yadav J.S."/>
            <person name="Pangilinan J."/>
            <person name="Larsson K.H."/>
            <person name="Matsuura K."/>
            <person name="Barry K."/>
            <person name="Labutti K."/>
            <person name="Kuo R."/>
            <person name="Ohm R.A."/>
            <person name="Bhattacharya S.S."/>
            <person name="Shirouzu T."/>
            <person name="Yoshinaga Y."/>
            <person name="Martin F.M."/>
            <person name="Grigoriev I.V."/>
            <person name="Hibbett D.S."/>
        </authorList>
    </citation>
    <scope>NUCLEOTIDE SEQUENCE [LARGE SCALE GENOMIC DNA]</scope>
    <source>
        <strain evidence="3 4">HHB9708</strain>
    </source>
</reference>
<gene>
    <name evidence="3" type="ORF">SISNIDRAFT_449084</name>
</gene>
<feature type="region of interest" description="Disordered" evidence="1">
    <location>
        <begin position="187"/>
        <end position="235"/>
    </location>
</feature>
<evidence type="ECO:0008006" key="5">
    <source>
        <dbReference type="Google" id="ProtNLM"/>
    </source>
</evidence>
<feature type="compositionally biased region" description="Low complexity" evidence="1">
    <location>
        <begin position="326"/>
        <end position="337"/>
    </location>
</feature>